<dbReference type="Proteomes" id="UP000002059">
    <property type="component" value="Partially assembled WGS sequence"/>
</dbReference>
<dbReference type="STRING" id="502779.A0A0A2VJF8"/>
<dbReference type="InterPro" id="IPR008949">
    <property type="entry name" value="Isoprenoid_synthase_dom_sf"/>
</dbReference>
<keyword evidence="2" id="KW-1185">Reference proteome</keyword>
<dbReference type="VEuPathDB" id="FungiDB:PAAG_12285"/>
<proteinExistence type="predicted"/>
<evidence type="ECO:0000313" key="2">
    <source>
        <dbReference type="Proteomes" id="UP000002059"/>
    </source>
</evidence>
<dbReference type="GeneID" id="26970998"/>
<sequence>MQYMTTKCFCDYLSEGKLSIILIHALQNSIAADRIKGLMSHRGSRIELSDELKSYILSEMMAAGSLDFKRGAALQLHEAMLKTSGELENMMRENKLLRHVLDA</sequence>
<protein>
    <submittedName>
        <fullName evidence="1">Uncharacterized protein</fullName>
    </submittedName>
</protein>
<dbReference type="SUPFAM" id="SSF48576">
    <property type="entry name" value="Terpenoid synthases"/>
    <property type="match status" value="1"/>
</dbReference>
<dbReference type="EMBL" id="KN294011">
    <property type="protein sequence ID" value="KGQ01034.1"/>
    <property type="molecule type" value="Genomic_DNA"/>
</dbReference>
<dbReference type="OrthoDB" id="6921389at2759"/>
<organism evidence="1 2">
    <name type="scientific">Paracoccidioides lutzii (strain ATCC MYA-826 / Pb01)</name>
    <name type="common">Paracoccidioides brasiliensis</name>
    <dbReference type="NCBI Taxonomy" id="502779"/>
    <lineage>
        <taxon>Eukaryota</taxon>
        <taxon>Fungi</taxon>
        <taxon>Dikarya</taxon>
        <taxon>Ascomycota</taxon>
        <taxon>Pezizomycotina</taxon>
        <taxon>Eurotiomycetes</taxon>
        <taxon>Eurotiomycetidae</taxon>
        <taxon>Onygenales</taxon>
        <taxon>Ajellomycetaceae</taxon>
        <taxon>Paracoccidioides</taxon>
    </lineage>
</organism>
<reference evidence="1 2" key="1">
    <citation type="journal article" date="2011" name="PLoS Genet.">
        <title>Comparative genomic analysis of human fungal pathogens causing paracoccidioidomycosis.</title>
        <authorList>
            <person name="Desjardins C.A."/>
            <person name="Champion M.D."/>
            <person name="Holder J.W."/>
            <person name="Muszewska A."/>
            <person name="Goldberg J."/>
            <person name="Bailao A.M."/>
            <person name="Brigido M.M."/>
            <person name="Ferreira M.E."/>
            <person name="Garcia A.M."/>
            <person name="Grynberg M."/>
            <person name="Gujja S."/>
            <person name="Heiman D.I."/>
            <person name="Henn M.R."/>
            <person name="Kodira C.D."/>
            <person name="Leon-Narvaez H."/>
            <person name="Longo L.V."/>
            <person name="Ma L.J."/>
            <person name="Malavazi I."/>
            <person name="Matsuo A.L."/>
            <person name="Morais F.V."/>
            <person name="Pereira M."/>
            <person name="Rodriguez-Brito S."/>
            <person name="Sakthikumar S."/>
            <person name="Salem-Izacc S.M."/>
            <person name="Sykes S.M."/>
            <person name="Teixeira M.M."/>
            <person name="Vallejo M.C."/>
            <person name="Walter M.E."/>
            <person name="Yandava C."/>
            <person name="Young S."/>
            <person name="Zeng Q."/>
            <person name="Zucker J."/>
            <person name="Felipe M.S."/>
            <person name="Goldman G.H."/>
            <person name="Haas B.J."/>
            <person name="McEwen J.G."/>
            <person name="Nino-Vega G."/>
            <person name="Puccia R."/>
            <person name="San-Blas G."/>
            <person name="Soares C.M."/>
            <person name="Birren B.W."/>
            <person name="Cuomo C.A."/>
        </authorList>
    </citation>
    <scope>NUCLEOTIDE SEQUENCE [LARGE SCALE GENOMIC DNA]</scope>
    <source>
        <strain evidence="2">ATCC MYA-826 / Pb01</strain>
    </source>
</reference>
<dbReference type="HOGENOM" id="CLU_2264533_0_0_1"/>
<dbReference type="KEGG" id="pbl:PAAG_12285"/>
<name>A0A0A2VJF8_PARBA</name>
<dbReference type="RefSeq" id="XP_015702593.1">
    <property type="nucleotide sequence ID" value="XM_015847797.1"/>
</dbReference>
<dbReference type="AlphaFoldDB" id="A0A0A2VJF8"/>
<gene>
    <name evidence="1" type="ORF">PAAG_12285</name>
</gene>
<dbReference type="Gene3D" id="1.10.600.10">
    <property type="entry name" value="Farnesyl Diphosphate Synthase"/>
    <property type="match status" value="1"/>
</dbReference>
<evidence type="ECO:0000313" key="1">
    <source>
        <dbReference type="EMBL" id="KGQ01034.1"/>
    </source>
</evidence>
<accession>A0A0A2VJF8</accession>